<feature type="domain" description="Plastocyanin-like" evidence="5">
    <location>
        <begin position="184"/>
        <end position="297"/>
    </location>
</feature>
<dbReference type="InterPro" id="IPR002355">
    <property type="entry name" value="Cu_oxidase_Cu_BS"/>
</dbReference>
<feature type="domain" description="Plastocyanin-like" evidence="7">
    <location>
        <begin position="55"/>
        <end position="167"/>
    </location>
</feature>
<sequence>MSTHIKSYKDHPCNRPCNSQTISMICEYDWTIEWYSVLSKACLDCPFNMTNCNQDHCITANGVYRPVMVINRMLPGPSIIACKGDTINIMLFNSLHMSEATSIHWHGLSQRGSQFMDGVGMITQCPILSHTFFEYKFAANDAGTHLYHAHSGLQRADGVFGPIVIRDYDHENVHFEKYDYDLSEHVITVNDWLNDTSIAKFSGHHHNDGDNKPDSILINGKGALRHVDYKNLSIETPRAEFWVRSGKKYRFRLINAGILYCPIEFSIDYHNLTIIASDGKPLEPYTVESLIIYAGILYCPIEFSIDDHNLTIIASDGKPLEPYTVESLIIYAGERYDFIINAFRKPSNYWIKAKGWADCSVKKVYQTAFLKYHDSFDKDNLPDLNELNYENASRNGLQLNPWNKHINSSNRDSFTKINEVKAILDKESYEFYTKIFDKNQTIKKYYLAMEFNKINNPEFYDEKLYSLSKIQSFQRPPLYTPQINNISMKMPSIPLLYEWDSVPKDEICNHINRSHVCPVEQEYCSCIYTFEFNLGDVVEFVIVDEGFTFQSNHPMHLHGGSFAVLNIDKLNRSISVEDIKKMDNEGKIYRSFDRPPIKDTVTVPVGGYTIIRFLADNPGTWMFHCHLDFHSEVGMGLLIKVGQKKDLPSEPLNWPKCGNYFYIENDKPVSVGTNSSNKIFFSLFNFVLLVFYVLIDSR</sequence>
<accession>A0A813MEX7</accession>
<evidence type="ECO:0000256" key="3">
    <source>
        <dbReference type="ARBA" id="ARBA00023002"/>
    </source>
</evidence>
<gene>
    <name evidence="8" type="ORF">OXX778_LOCUS1313</name>
</gene>
<dbReference type="CDD" id="cd13858">
    <property type="entry name" value="CuRO_1_tcLCC2_insect_like"/>
    <property type="match status" value="1"/>
</dbReference>
<dbReference type="GO" id="GO:0005507">
    <property type="term" value="F:copper ion binding"/>
    <property type="evidence" value="ECO:0007669"/>
    <property type="project" value="InterPro"/>
</dbReference>
<dbReference type="CDD" id="cd13884">
    <property type="entry name" value="CuRO_2_tcLCC_insect_like"/>
    <property type="match status" value="1"/>
</dbReference>
<dbReference type="PROSITE" id="PS00080">
    <property type="entry name" value="MULTICOPPER_OXIDASE2"/>
    <property type="match status" value="1"/>
</dbReference>
<dbReference type="GO" id="GO:0016491">
    <property type="term" value="F:oxidoreductase activity"/>
    <property type="evidence" value="ECO:0007669"/>
    <property type="project" value="UniProtKB-KW"/>
</dbReference>
<protein>
    <submittedName>
        <fullName evidence="8">Uncharacterized protein</fullName>
    </submittedName>
</protein>
<dbReference type="InterPro" id="IPR001117">
    <property type="entry name" value="Cu-oxidase_2nd"/>
</dbReference>
<dbReference type="AlphaFoldDB" id="A0A813MEX7"/>
<dbReference type="Proteomes" id="UP000663879">
    <property type="component" value="Unassembled WGS sequence"/>
</dbReference>
<dbReference type="InterPro" id="IPR011707">
    <property type="entry name" value="Cu-oxidase-like_N"/>
</dbReference>
<dbReference type="Pfam" id="PF07731">
    <property type="entry name" value="Cu-oxidase_2"/>
    <property type="match status" value="1"/>
</dbReference>
<keyword evidence="3" id="KW-0560">Oxidoreductase</keyword>
<evidence type="ECO:0000256" key="1">
    <source>
        <dbReference type="ARBA" id="ARBA00010609"/>
    </source>
</evidence>
<dbReference type="Pfam" id="PF00394">
    <property type="entry name" value="Cu-oxidase"/>
    <property type="match status" value="2"/>
</dbReference>
<dbReference type="CDD" id="cd13905">
    <property type="entry name" value="CuRO_3_tcLLC2_insect_like"/>
    <property type="match status" value="1"/>
</dbReference>
<evidence type="ECO:0000256" key="2">
    <source>
        <dbReference type="ARBA" id="ARBA00022723"/>
    </source>
</evidence>
<evidence type="ECO:0000259" key="5">
    <source>
        <dbReference type="Pfam" id="PF00394"/>
    </source>
</evidence>
<dbReference type="OrthoDB" id="2121828at2759"/>
<comment type="caution">
    <text evidence="8">The sequence shown here is derived from an EMBL/GenBank/DDBJ whole genome shotgun (WGS) entry which is preliminary data.</text>
</comment>
<evidence type="ECO:0000256" key="4">
    <source>
        <dbReference type="ARBA" id="ARBA00023008"/>
    </source>
</evidence>
<keyword evidence="9" id="KW-1185">Reference proteome</keyword>
<dbReference type="Pfam" id="PF07732">
    <property type="entry name" value="Cu-oxidase_3"/>
    <property type="match status" value="1"/>
</dbReference>
<feature type="domain" description="Plastocyanin-like" evidence="5">
    <location>
        <begin position="302"/>
        <end position="373"/>
    </location>
</feature>
<comment type="similarity">
    <text evidence="1">Belongs to the multicopper oxidase family.</text>
</comment>
<dbReference type="InterPro" id="IPR008972">
    <property type="entry name" value="Cupredoxin"/>
</dbReference>
<evidence type="ECO:0000313" key="9">
    <source>
        <dbReference type="Proteomes" id="UP000663879"/>
    </source>
</evidence>
<dbReference type="SUPFAM" id="SSF49503">
    <property type="entry name" value="Cupredoxins"/>
    <property type="match status" value="4"/>
</dbReference>
<keyword evidence="4" id="KW-0186">Copper</keyword>
<keyword evidence="2" id="KW-0479">Metal-binding</keyword>
<dbReference type="EMBL" id="CAJNOC010000081">
    <property type="protein sequence ID" value="CAF0713234.1"/>
    <property type="molecule type" value="Genomic_DNA"/>
</dbReference>
<name>A0A813MEX7_9BILA</name>
<proteinExistence type="inferred from homology"/>
<evidence type="ECO:0000313" key="8">
    <source>
        <dbReference type="EMBL" id="CAF0713234.1"/>
    </source>
</evidence>
<dbReference type="Gene3D" id="2.60.40.420">
    <property type="entry name" value="Cupredoxins - blue copper proteins"/>
    <property type="match status" value="4"/>
</dbReference>
<feature type="domain" description="Plastocyanin-like" evidence="6">
    <location>
        <begin position="520"/>
        <end position="642"/>
    </location>
</feature>
<organism evidence="8 9">
    <name type="scientific">Brachionus calyciflorus</name>
    <dbReference type="NCBI Taxonomy" id="104777"/>
    <lineage>
        <taxon>Eukaryota</taxon>
        <taxon>Metazoa</taxon>
        <taxon>Spiralia</taxon>
        <taxon>Gnathifera</taxon>
        <taxon>Rotifera</taxon>
        <taxon>Eurotatoria</taxon>
        <taxon>Monogononta</taxon>
        <taxon>Pseudotrocha</taxon>
        <taxon>Ploima</taxon>
        <taxon>Brachionidae</taxon>
        <taxon>Brachionus</taxon>
    </lineage>
</organism>
<evidence type="ECO:0000259" key="6">
    <source>
        <dbReference type="Pfam" id="PF07731"/>
    </source>
</evidence>
<dbReference type="PANTHER" id="PTHR11709">
    <property type="entry name" value="MULTI-COPPER OXIDASE"/>
    <property type="match status" value="1"/>
</dbReference>
<dbReference type="FunFam" id="2.60.40.420:FF:000031">
    <property type="entry name" value="Laccase-2 isoform A"/>
    <property type="match status" value="1"/>
</dbReference>
<reference evidence="8" key="1">
    <citation type="submission" date="2021-02" db="EMBL/GenBank/DDBJ databases">
        <authorList>
            <person name="Nowell W R."/>
        </authorList>
    </citation>
    <scope>NUCLEOTIDE SEQUENCE</scope>
    <source>
        <strain evidence="8">Ploen Becks lab</strain>
    </source>
</reference>
<dbReference type="GO" id="GO:0005886">
    <property type="term" value="C:plasma membrane"/>
    <property type="evidence" value="ECO:0007669"/>
    <property type="project" value="TreeGrafter"/>
</dbReference>
<dbReference type="InterPro" id="IPR011706">
    <property type="entry name" value="Cu-oxidase_C"/>
</dbReference>
<dbReference type="PANTHER" id="PTHR11709:SF394">
    <property type="entry name" value="FI03373P-RELATED"/>
    <property type="match status" value="1"/>
</dbReference>
<dbReference type="InterPro" id="IPR045087">
    <property type="entry name" value="Cu-oxidase_fam"/>
</dbReference>
<evidence type="ECO:0000259" key="7">
    <source>
        <dbReference type="Pfam" id="PF07732"/>
    </source>
</evidence>
<dbReference type="FunFam" id="2.60.40.420:FF:000045">
    <property type="entry name" value="Laccase 2"/>
    <property type="match status" value="2"/>
</dbReference>
<dbReference type="GO" id="GO:0006826">
    <property type="term" value="P:iron ion transport"/>
    <property type="evidence" value="ECO:0007669"/>
    <property type="project" value="TreeGrafter"/>
</dbReference>